<dbReference type="Proteomes" id="UP000318186">
    <property type="component" value="Unassembled WGS sequence"/>
</dbReference>
<dbReference type="EMBL" id="CP109114">
    <property type="protein sequence ID" value="WSC15398.1"/>
    <property type="molecule type" value="Genomic_DNA"/>
</dbReference>
<protein>
    <submittedName>
        <fullName evidence="2">Uncharacterized protein</fullName>
    </submittedName>
</protein>
<reference evidence="2 4" key="1">
    <citation type="submission" date="2019-06" db="EMBL/GenBank/DDBJ databases">
        <title>Sequencing the genomes of 1000 actinobacteria strains.</title>
        <authorList>
            <person name="Klenk H.-P."/>
        </authorList>
    </citation>
    <scope>NUCLEOTIDE SEQUENCE [LARGE SCALE GENOMIC DNA]</scope>
    <source>
        <strain evidence="2 4">DSM 42059</strain>
    </source>
</reference>
<evidence type="ECO:0000313" key="5">
    <source>
        <dbReference type="Proteomes" id="UP001330827"/>
    </source>
</evidence>
<feature type="transmembrane region" description="Helical" evidence="1">
    <location>
        <begin position="100"/>
        <end position="117"/>
    </location>
</feature>
<evidence type="ECO:0000313" key="3">
    <source>
        <dbReference type="EMBL" id="WSC15398.1"/>
    </source>
</evidence>
<feature type="transmembrane region" description="Helical" evidence="1">
    <location>
        <begin position="30"/>
        <end position="49"/>
    </location>
</feature>
<dbReference type="Proteomes" id="UP001330827">
    <property type="component" value="Chromosome"/>
</dbReference>
<evidence type="ECO:0000313" key="4">
    <source>
        <dbReference type="Proteomes" id="UP000318186"/>
    </source>
</evidence>
<keyword evidence="1" id="KW-0812">Transmembrane</keyword>
<feature type="transmembrane region" description="Helical" evidence="1">
    <location>
        <begin position="123"/>
        <end position="145"/>
    </location>
</feature>
<dbReference type="OrthoDB" id="4238518at2"/>
<keyword evidence="1" id="KW-0472">Membrane</keyword>
<evidence type="ECO:0000256" key="1">
    <source>
        <dbReference type="SAM" id="Phobius"/>
    </source>
</evidence>
<keyword evidence="5" id="KW-1185">Reference proteome</keyword>
<dbReference type="RefSeq" id="WP_145763876.1">
    <property type="nucleotide sequence ID" value="NZ_CP109114.1"/>
</dbReference>
<sequence length="151" mass="16052">MSRFDAHRGYAPAPAPAGDRPRLLDLMLPWAAGILVTLIAELAVAVVVWDWVAGDDPSNVASPARTILFLHLPSALCFAFGTWAAAALHRSPSRDSRVRHGLAAFAPAVALQLVIYVSQGSDLTVITFLVQLAVLLVGCAVGFLVDRLRNG</sequence>
<keyword evidence="1" id="KW-1133">Transmembrane helix</keyword>
<reference evidence="3 5" key="2">
    <citation type="submission" date="2022-10" db="EMBL/GenBank/DDBJ databases">
        <title>The complete genomes of actinobacterial strains from the NBC collection.</title>
        <authorList>
            <person name="Joergensen T.S."/>
            <person name="Alvarez Arevalo M."/>
            <person name="Sterndorff E.B."/>
            <person name="Faurdal D."/>
            <person name="Vuksanovic O."/>
            <person name="Mourched A.-S."/>
            <person name="Charusanti P."/>
            <person name="Shaw S."/>
            <person name="Blin K."/>
            <person name="Weber T."/>
        </authorList>
    </citation>
    <scope>NUCLEOTIDE SEQUENCE [LARGE SCALE GENOMIC DNA]</scope>
    <source>
        <strain evidence="3 5">NBC 01769</strain>
    </source>
</reference>
<feature type="transmembrane region" description="Helical" evidence="1">
    <location>
        <begin position="69"/>
        <end position="88"/>
    </location>
</feature>
<name>A0A561UW44_9ACTN</name>
<organism evidence="2 4">
    <name type="scientific">Streptomyces brevispora</name>
    <dbReference type="NCBI Taxonomy" id="887462"/>
    <lineage>
        <taxon>Bacteria</taxon>
        <taxon>Bacillati</taxon>
        <taxon>Actinomycetota</taxon>
        <taxon>Actinomycetes</taxon>
        <taxon>Kitasatosporales</taxon>
        <taxon>Streptomycetaceae</taxon>
        <taxon>Streptomyces</taxon>
    </lineage>
</organism>
<evidence type="ECO:0000313" key="2">
    <source>
        <dbReference type="EMBL" id="TWG03576.1"/>
    </source>
</evidence>
<gene>
    <name evidence="2" type="ORF">FHX80_112008</name>
    <name evidence="3" type="ORF">OIE64_22895</name>
</gene>
<dbReference type="EMBL" id="VIWW01000001">
    <property type="protein sequence ID" value="TWG03576.1"/>
    <property type="molecule type" value="Genomic_DNA"/>
</dbReference>
<dbReference type="AlphaFoldDB" id="A0A561UW44"/>
<proteinExistence type="predicted"/>
<accession>A0A561UW44</accession>